<evidence type="ECO:0000256" key="7">
    <source>
        <dbReference type="SAM" id="Phobius"/>
    </source>
</evidence>
<evidence type="ECO:0008006" key="12">
    <source>
        <dbReference type="Google" id="ProtNLM"/>
    </source>
</evidence>
<dbReference type="PANTHER" id="PTHR34582">
    <property type="entry name" value="UPF0702 TRANSMEMBRANE PROTEIN YCAP"/>
    <property type="match status" value="1"/>
</dbReference>
<keyword evidence="11" id="KW-1185">Reference proteome</keyword>
<comment type="similarity">
    <text evidence="2">Belongs to the UPF0702 family.</text>
</comment>
<keyword evidence="3" id="KW-1003">Cell membrane</keyword>
<feature type="domain" description="YetF-like N-terminal transmembrane" evidence="9">
    <location>
        <begin position="19"/>
        <end position="83"/>
    </location>
</feature>
<dbReference type="EMBL" id="LDJM01000022">
    <property type="protein sequence ID" value="KRG76536.1"/>
    <property type="molecule type" value="Genomic_DNA"/>
</dbReference>
<feature type="domain" description="YetF C-terminal" evidence="8">
    <location>
        <begin position="94"/>
        <end position="162"/>
    </location>
</feature>
<evidence type="ECO:0000313" key="11">
    <source>
        <dbReference type="Proteomes" id="UP000050956"/>
    </source>
</evidence>
<evidence type="ECO:0000259" key="8">
    <source>
        <dbReference type="Pfam" id="PF04239"/>
    </source>
</evidence>
<evidence type="ECO:0000313" key="10">
    <source>
        <dbReference type="EMBL" id="KRG76536.1"/>
    </source>
</evidence>
<reference evidence="10 11" key="1">
    <citation type="submission" date="2015-05" db="EMBL/GenBank/DDBJ databases">
        <title>Genome sequencing and analysis of members of genus Stenotrophomonas.</title>
        <authorList>
            <person name="Patil P.P."/>
            <person name="Midha S."/>
            <person name="Patil P.B."/>
        </authorList>
    </citation>
    <scope>NUCLEOTIDE SEQUENCE [LARGE SCALE GENOMIC DNA]</scope>
    <source>
        <strain evidence="10 11">DSM 24757</strain>
    </source>
</reference>
<keyword evidence="4 7" id="KW-0812">Transmembrane</keyword>
<comment type="caution">
    <text evidence="10">The sequence shown here is derived from an EMBL/GenBank/DDBJ whole genome shotgun (WGS) entry which is preliminary data.</text>
</comment>
<dbReference type="InterPro" id="IPR048454">
    <property type="entry name" value="YetF_N"/>
</dbReference>
<evidence type="ECO:0000256" key="5">
    <source>
        <dbReference type="ARBA" id="ARBA00022989"/>
    </source>
</evidence>
<dbReference type="Pfam" id="PF04239">
    <property type="entry name" value="DUF421"/>
    <property type="match status" value="1"/>
</dbReference>
<name>A0A0R0DGR1_9GAMM</name>
<organism evidence="10 11">
    <name type="scientific">Stenotrophomonas ginsengisoli</name>
    <dbReference type="NCBI Taxonomy" id="336566"/>
    <lineage>
        <taxon>Bacteria</taxon>
        <taxon>Pseudomonadati</taxon>
        <taxon>Pseudomonadota</taxon>
        <taxon>Gammaproteobacteria</taxon>
        <taxon>Lysobacterales</taxon>
        <taxon>Lysobacteraceae</taxon>
        <taxon>Stenotrophomonas</taxon>
    </lineage>
</organism>
<feature type="transmembrane region" description="Helical" evidence="7">
    <location>
        <begin position="70"/>
        <end position="91"/>
    </location>
</feature>
<evidence type="ECO:0000256" key="3">
    <source>
        <dbReference type="ARBA" id="ARBA00022475"/>
    </source>
</evidence>
<dbReference type="PATRIC" id="fig|336566.3.peg.1305"/>
<dbReference type="PANTHER" id="PTHR34582:SF6">
    <property type="entry name" value="UPF0702 TRANSMEMBRANE PROTEIN YCAP"/>
    <property type="match status" value="1"/>
</dbReference>
<dbReference type="RefSeq" id="WP_057638058.1">
    <property type="nucleotide sequence ID" value="NZ_LDJM01000022.1"/>
</dbReference>
<keyword evidence="5 7" id="KW-1133">Transmembrane helix</keyword>
<evidence type="ECO:0000256" key="4">
    <source>
        <dbReference type="ARBA" id="ARBA00022692"/>
    </source>
</evidence>
<dbReference type="AlphaFoldDB" id="A0A0R0DGR1"/>
<evidence type="ECO:0000259" key="9">
    <source>
        <dbReference type="Pfam" id="PF20730"/>
    </source>
</evidence>
<dbReference type="Pfam" id="PF20730">
    <property type="entry name" value="YetF_N"/>
    <property type="match status" value="1"/>
</dbReference>
<dbReference type="GO" id="GO:0005886">
    <property type="term" value="C:plasma membrane"/>
    <property type="evidence" value="ECO:0007669"/>
    <property type="project" value="UniProtKB-SubCell"/>
</dbReference>
<keyword evidence="6 7" id="KW-0472">Membrane</keyword>
<evidence type="ECO:0000256" key="1">
    <source>
        <dbReference type="ARBA" id="ARBA00004651"/>
    </source>
</evidence>
<protein>
    <recommendedName>
        <fullName evidence="12">DUF421 domain-containing protein</fullName>
    </recommendedName>
</protein>
<dbReference type="InterPro" id="IPR007353">
    <property type="entry name" value="DUF421"/>
</dbReference>
<evidence type="ECO:0000256" key="2">
    <source>
        <dbReference type="ARBA" id="ARBA00006448"/>
    </source>
</evidence>
<dbReference type="STRING" id="336566.ABB30_09435"/>
<comment type="subcellular location">
    <subcellularLocation>
        <location evidence="1">Cell membrane</location>
        <topology evidence="1">Multi-pass membrane protein</topology>
    </subcellularLocation>
</comment>
<gene>
    <name evidence="10" type="ORF">ABB30_09435</name>
</gene>
<accession>A0A0R0DGR1</accession>
<feature type="transmembrane region" description="Helical" evidence="7">
    <location>
        <begin position="15"/>
        <end position="35"/>
    </location>
</feature>
<dbReference type="InterPro" id="IPR023090">
    <property type="entry name" value="UPF0702_alpha/beta_dom_sf"/>
</dbReference>
<sequence length="164" mass="18192">MEQTLSRLLVLDMPWWELVLRAVAVYVCLLVLLRVTAKRTLEQTTPFDLIVLVLLGTAVQNSLIGEDVSLLGGLLLAATLMLINAVTGRLATRFTAVDQKLEGKPRILACNGVIFRQRLRQAAISDNEFSSARRQAGIISVSQIRLAVLETSGKISFFKRQEKQ</sequence>
<dbReference type="Proteomes" id="UP000050956">
    <property type="component" value="Unassembled WGS sequence"/>
</dbReference>
<proteinExistence type="inferred from homology"/>
<dbReference type="OrthoDB" id="9793799at2"/>
<evidence type="ECO:0000256" key="6">
    <source>
        <dbReference type="ARBA" id="ARBA00023136"/>
    </source>
</evidence>
<feature type="transmembrane region" description="Helical" evidence="7">
    <location>
        <begin position="47"/>
        <end position="64"/>
    </location>
</feature>
<dbReference type="Gene3D" id="3.30.240.20">
    <property type="entry name" value="bsu07140 like domains"/>
    <property type="match status" value="1"/>
</dbReference>